<accession>A0A8J8SY03</accession>
<dbReference type="Pfam" id="PF00221">
    <property type="entry name" value="Lyase_aromatic"/>
    <property type="match status" value="1"/>
</dbReference>
<evidence type="ECO:0000313" key="2">
    <source>
        <dbReference type="Proteomes" id="UP000785679"/>
    </source>
</evidence>
<protein>
    <recommendedName>
        <fullName evidence="3">Histidine ammonia-lyase</fullName>
    </recommendedName>
</protein>
<reference evidence="1" key="1">
    <citation type="submission" date="2019-06" db="EMBL/GenBank/DDBJ databases">
        <authorList>
            <person name="Zheng W."/>
        </authorList>
    </citation>
    <scope>NUCLEOTIDE SEQUENCE</scope>
    <source>
        <strain evidence="1">QDHG01</strain>
    </source>
</reference>
<dbReference type="Proteomes" id="UP000785679">
    <property type="component" value="Unassembled WGS sequence"/>
</dbReference>
<dbReference type="GO" id="GO:0003824">
    <property type="term" value="F:catalytic activity"/>
    <property type="evidence" value="ECO:0007669"/>
    <property type="project" value="InterPro"/>
</dbReference>
<keyword evidence="2" id="KW-1185">Reference proteome</keyword>
<evidence type="ECO:0000313" key="1">
    <source>
        <dbReference type="EMBL" id="TNV74795.1"/>
    </source>
</evidence>
<dbReference type="InterPro" id="IPR001106">
    <property type="entry name" value="Aromatic_Lyase"/>
</dbReference>
<dbReference type="Gene3D" id="1.20.200.10">
    <property type="entry name" value="Fumarase/aspartase (Central domain)"/>
    <property type="match status" value="1"/>
</dbReference>
<dbReference type="EMBL" id="RRYP01016623">
    <property type="protein sequence ID" value="TNV74795.1"/>
    <property type="molecule type" value="Genomic_DNA"/>
</dbReference>
<gene>
    <name evidence="1" type="ORF">FGO68_gene11631</name>
</gene>
<proteinExistence type="predicted"/>
<evidence type="ECO:0008006" key="3">
    <source>
        <dbReference type="Google" id="ProtNLM"/>
    </source>
</evidence>
<dbReference type="PANTHER" id="PTHR10362">
    <property type="entry name" value="HISTIDINE AMMONIA-LYASE"/>
    <property type="match status" value="1"/>
</dbReference>
<dbReference type="OrthoDB" id="10051290at2759"/>
<dbReference type="AlphaFoldDB" id="A0A8J8SY03"/>
<dbReference type="SUPFAM" id="SSF48557">
    <property type="entry name" value="L-aspartase-like"/>
    <property type="match status" value="1"/>
</dbReference>
<dbReference type="InterPro" id="IPR008948">
    <property type="entry name" value="L-Aspartase-like"/>
</dbReference>
<name>A0A8J8SY03_HALGN</name>
<sequence length="183" mass="20451">MRAKRMMNPHKSLGLPAFLTPNGGKCSGLMTWENVAASLVSENKVLCHPASVDSAETCADKEDHVSMGGFAARKAVTISENVTRIITVELMTACHALQHRFKAAQEQGTEFSIAHPGLQAVYEHVKQISPMLGMKDRYTVPEFNKIHEYVQSGQMWNTVLEQHEGFVSQWNSQTHKKHATQKY</sequence>
<comment type="caution">
    <text evidence="1">The sequence shown here is derived from an EMBL/GenBank/DDBJ whole genome shotgun (WGS) entry which is preliminary data.</text>
</comment>
<organism evidence="1 2">
    <name type="scientific">Halteria grandinella</name>
    <dbReference type="NCBI Taxonomy" id="5974"/>
    <lineage>
        <taxon>Eukaryota</taxon>
        <taxon>Sar</taxon>
        <taxon>Alveolata</taxon>
        <taxon>Ciliophora</taxon>
        <taxon>Intramacronucleata</taxon>
        <taxon>Spirotrichea</taxon>
        <taxon>Stichotrichia</taxon>
        <taxon>Sporadotrichida</taxon>
        <taxon>Halteriidae</taxon>
        <taxon>Halteria</taxon>
    </lineage>
</organism>